<organism evidence="4 5">
    <name type="scientific">Crassostrea virginica</name>
    <name type="common">Eastern oyster</name>
    <dbReference type="NCBI Taxonomy" id="6565"/>
    <lineage>
        <taxon>Eukaryota</taxon>
        <taxon>Metazoa</taxon>
        <taxon>Spiralia</taxon>
        <taxon>Lophotrochozoa</taxon>
        <taxon>Mollusca</taxon>
        <taxon>Bivalvia</taxon>
        <taxon>Autobranchia</taxon>
        <taxon>Pteriomorphia</taxon>
        <taxon>Ostreida</taxon>
        <taxon>Ostreoidea</taxon>
        <taxon>Ostreidae</taxon>
        <taxon>Crassostrea</taxon>
    </lineage>
</organism>
<dbReference type="InterPro" id="IPR018378">
    <property type="entry name" value="C-type_lectin_CS"/>
</dbReference>
<name>A0A8B8AG75_CRAVI</name>
<dbReference type="InterPro" id="IPR016187">
    <property type="entry name" value="CTDL_fold"/>
</dbReference>
<dbReference type="InterPro" id="IPR050111">
    <property type="entry name" value="C-type_lectin/snaclec_domain"/>
</dbReference>
<dbReference type="SUPFAM" id="SSF56436">
    <property type="entry name" value="C-type lectin-like"/>
    <property type="match status" value="4"/>
</dbReference>
<evidence type="ECO:0000313" key="5">
    <source>
        <dbReference type="RefSeq" id="XP_022290497.1"/>
    </source>
</evidence>
<feature type="domain" description="C-type lectin" evidence="3">
    <location>
        <begin position="474"/>
        <end position="592"/>
    </location>
</feature>
<evidence type="ECO:0000259" key="3">
    <source>
        <dbReference type="PROSITE" id="PS50041"/>
    </source>
</evidence>
<gene>
    <name evidence="5" type="primary">LOC111102139</name>
</gene>
<accession>A0A8B8AG75</accession>
<dbReference type="InterPro" id="IPR016186">
    <property type="entry name" value="C-type_lectin-like/link_sf"/>
</dbReference>
<dbReference type="SMART" id="SM00034">
    <property type="entry name" value="CLECT"/>
    <property type="match status" value="4"/>
</dbReference>
<evidence type="ECO:0000256" key="2">
    <source>
        <dbReference type="SAM" id="SignalP"/>
    </source>
</evidence>
<keyword evidence="1" id="KW-1015">Disulfide bond</keyword>
<keyword evidence="2" id="KW-0732">Signal</keyword>
<dbReference type="Proteomes" id="UP000694844">
    <property type="component" value="Chromosome 6"/>
</dbReference>
<dbReference type="PROSITE" id="PS50041">
    <property type="entry name" value="C_TYPE_LECTIN_2"/>
    <property type="match status" value="4"/>
</dbReference>
<sequence>MKKSTCLYIFIYLFCELGAVSADCEDGWVRHGDSCYLVSTRYPMEWIDAMTFCEMYEANLAEVETDTEATFLRHECHVYGAGGGTFWIGGSDVMAEGKWMWMTSHIPISYTNWARGTPSNNLGRQHCLSMYYHVGYLWNDEQCTLSLPFICEKNAVMPPLEEKMILVHKLPEAEDMEKCISYLIFLLFLVFCRSSAQCPSNWIRHIDTCYLFITRYSMEWGDALSFCKTSFDAKLVEVESASESTFIEHESRNHAGLATGVFWLGGSDVVVEGEWEWMTSHSRLTYSHWAPGQPSNDANREHCLNIHTGYDGVSAACATDWIYHSNSCYLFVTRYPVEWIDAVSYCKMFGGKLAEVESSTEDNFLKQRIRQLHVTGNYWLGGSDILAEGKWVWESTGQAFVYTGWHPNEPNNYRGTENCLMMLYNNNGDWSDTNCSNRNLFICEMPELVLVSILFLLSEFPVGGAVCPDNWIQHSDSCYLFETRYSLDWIKALSYCHTLGSTLAEVGSSSENSFLKQEAKQLRGNFWLGGNDIVVEGEWVWASTHKPLTFTGWYQGQPNNHRGNEHCLVLELSINEAWDDVPCSSRISFICERPASVVLPVIG</sequence>
<dbReference type="InterPro" id="IPR001304">
    <property type="entry name" value="C-type_lectin-like"/>
</dbReference>
<feature type="domain" description="C-type lectin" evidence="3">
    <location>
        <begin position="324"/>
        <end position="444"/>
    </location>
</feature>
<keyword evidence="4" id="KW-1185">Reference proteome</keyword>
<evidence type="ECO:0000256" key="1">
    <source>
        <dbReference type="ARBA" id="ARBA00023157"/>
    </source>
</evidence>
<protein>
    <submittedName>
        <fullName evidence="5">Macrophage mannose receptor 1-like</fullName>
    </submittedName>
</protein>
<feature type="domain" description="C-type lectin" evidence="3">
    <location>
        <begin position="31"/>
        <end position="152"/>
    </location>
</feature>
<dbReference type="GeneID" id="111102139"/>
<dbReference type="AlphaFoldDB" id="A0A8B8AG75"/>
<dbReference type="CDD" id="cd00037">
    <property type="entry name" value="CLECT"/>
    <property type="match status" value="4"/>
</dbReference>
<dbReference type="KEGG" id="cvn:111102139"/>
<dbReference type="PANTHER" id="PTHR22803">
    <property type="entry name" value="MANNOSE, PHOSPHOLIPASE, LECTIN RECEPTOR RELATED"/>
    <property type="match status" value="1"/>
</dbReference>
<dbReference type="PROSITE" id="PS00615">
    <property type="entry name" value="C_TYPE_LECTIN_1"/>
    <property type="match status" value="3"/>
</dbReference>
<dbReference type="Gene3D" id="3.10.100.10">
    <property type="entry name" value="Mannose-Binding Protein A, subunit A"/>
    <property type="match status" value="4"/>
</dbReference>
<reference evidence="5" key="1">
    <citation type="submission" date="2025-08" db="UniProtKB">
        <authorList>
            <consortium name="RefSeq"/>
        </authorList>
    </citation>
    <scope>IDENTIFICATION</scope>
    <source>
        <tissue evidence="5">Whole sample</tissue>
    </source>
</reference>
<feature type="signal peptide" evidence="2">
    <location>
        <begin position="1"/>
        <end position="22"/>
    </location>
</feature>
<dbReference type="OrthoDB" id="6110082at2759"/>
<feature type="chain" id="PRO_5034380920" evidence="2">
    <location>
        <begin position="23"/>
        <end position="603"/>
    </location>
</feature>
<feature type="domain" description="C-type lectin" evidence="3">
    <location>
        <begin position="205"/>
        <end position="309"/>
    </location>
</feature>
<dbReference type="Pfam" id="PF00059">
    <property type="entry name" value="Lectin_C"/>
    <property type="match status" value="4"/>
</dbReference>
<dbReference type="RefSeq" id="XP_022290497.1">
    <property type="nucleotide sequence ID" value="XM_022434789.1"/>
</dbReference>
<evidence type="ECO:0000313" key="4">
    <source>
        <dbReference type="Proteomes" id="UP000694844"/>
    </source>
</evidence>
<proteinExistence type="predicted"/>